<dbReference type="PROSITE" id="PS50108">
    <property type="entry name" value="CRIB"/>
    <property type="match status" value="1"/>
</dbReference>
<dbReference type="OrthoDB" id="185175at2759"/>
<feature type="domain" description="Rho-GAP" evidence="4">
    <location>
        <begin position="161"/>
        <end position="343"/>
    </location>
</feature>
<dbReference type="GO" id="GO:0007165">
    <property type="term" value="P:signal transduction"/>
    <property type="evidence" value="ECO:0007669"/>
    <property type="project" value="InterPro"/>
</dbReference>
<gene>
    <name evidence="5" type="ORF">KP509_20G035200</name>
</gene>
<keyword evidence="1" id="KW-0343">GTPase activation</keyword>
<feature type="region of interest" description="Disordered" evidence="2">
    <location>
        <begin position="346"/>
        <end position="366"/>
    </location>
</feature>
<dbReference type="AlphaFoldDB" id="A0A8T2SI92"/>
<dbReference type="InterPro" id="IPR044785">
    <property type="entry name" value="RopGAP1-5"/>
</dbReference>
<dbReference type="GO" id="GO:0005096">
    <property type="term" value="F:GTPase activator activity"/>
    <property type="evidence" value="ECO:0007669"/>
    <property type="project" value="UniProtKB-KW"/>
</dbReference>
<comment type="caution">
    <text evidence="5">The sequence shown here is derived from an EMBL/GenBank/DDBJ whole genome shotgun (WGS) entry which is preliminary data.</text>
</comment>
<sequence length="549" mass="60230">MTEVLASNKHCAHAAHDMDFSPRQSMVVNVDSDELIGSPIPSYAIDSPVIVSPLVNLSCAPNYEHFPRRHHNAEVAHSGRGHVELSVLALIFEALRRSGLTCQGSVDDINMEIGWPTNVRHVTHVTFDRFNGFLGLPVEFQTEVPRRVPSASASVFGVSAESMQCSYDRKGNSVPTILLLLQERLYDQGGLKAEGVFRINAENGQEEFVRDQINHGIVPYGIDVHCLAGLIKAWFRELPRGVLDSLSPEQVMQCHTEEQAVALVKTLPPMQGALLDWGINLMADVVQEEYFNKMNAHNIAMVFAPNMTQMSDPLTALMHAVQVMNLLKTLILRTLRDREEALLDPRPAYSCAGPSTGNGHDNANKEASMGLSVASNHLNDGHSFDNEHVFLKSFDGRNVADNFESARNSEDILARELNSPDFSLDADLSSDSHGIFSNGSSTVDNTDDDSNSNGVSPSFLLRRKDVLMPLCQNADTAGEGVQTCSCSASKSELFSNILGKIENITLDGEDFVITEFLHCTTLEPVSGRAKKNACVVNKIDQATERVEAW</sequence>
<dbReference type="CDD" id="cd00132">
    <property type="entry name" value="CRIB"/>
    <property type="match status" value="1"/>
</dbReference>
<dbReference type="Gene3D" id="3.90.810.10">
    <property type="entry name" value="CRIB domain"/>
    <property type="match status" value="1"/>
</dbReference>
<dbReference type="PANTHER" id="PTHR23177">
    <property type="entry name" value="MKIAA1688 PROTEIN"/>
    <property type="match status" value="1"/>
</dbReference>
<dbReference type="Proteomes" id="UP000825935">
    <property type="component" value="Chromosome 20"/>
</dbReference>
<dbReference type="FunFam" id="1.10.555.10:FF:000046">
    <property type="entry name" value="Rho GTPase-activating protein 5"/>
    <property type="match status" value="1"/>
</dbReference>
<dbReference type="InterPro" id="IPR008936">
    <property type="entry name" value="Rho_GTPase_activation_prot"/>
</dbReference>
<feature type="domain" description="CRIB" evidence="3">
    <location>
        <begin position="113"/>
        <end position="126"/>
    </location>
</feature>
<evidence type="ECO:0000259" key="4">
    <source>
        <dbReference type="PROSITE" id="PS50238"/>
    </source>
</evidence>
<keyword evidence="6" id="KW-1185">Reference proteome</keyword>
<protein>
    <submittedName>
        <fullName evidence="5">Uncharacterized protein</fullName>
    </submittedName>
</protein>
<dbReference type="SMART" id="SM00324">
    <property type="entry name" value="RhoGAP"/>
    <property type="match status" value="1"/>
</dbReference>
<evidence type="ECO:0000313" key="5">
    <source>
        <dbReference type="EMBL" id="KAH7331468.1"/>
    </source>
</evidence>
<dbReference type="Gene3D" id="1.10.555.10">
    <property type="entry name" value="Rho GTPase activation protein"/>
    <property type="match status" value="1"/>
</dbReference>
<accession>A0A8T2SI92</accession>
<proteinExistence type="predicted"/>
<dbReference type="PANTHER" id="PTHR23177:SF35">
    <property type="entry name" value="RHO GTPASE-ACTIVATING PROTEIN GACA"/>
    <property type="match status" value="1"/>
</dbReference>
<organism evidence="5 6">
    <name type="scientific">Ceratopteris richardii</name>
    <name type="common">Triangle waterfern</name>
    <dbReference type="NCBI Taxonomy" id="49495"/>
    <lineage>
        <taxon>Eukaryota</taxon>
        <taxon>Viridiplantae</taxon>
        <taxon>Streptophyta</taxon>
        <taxon>Embryophyta</taxon>
        <taxon>Tracheophyta</taxon>
        <taxon>Polypodiopsida</taxon>
        <taxon>Polypodiidae</taxon>
        <taxon>Polypodiales</taxon>
        <taxon>Pteridineae</taxon>
        <taxon>Pteridaceae</taxon>
        <taxon>Parkerioideae</taxon>
        <taxon>Ceratopteris</taxon>
    </lineage>
</organism>
<evidence type="ECO:0000256" key="2">
    <source>
        <dbReference type="SAM" id="MobiDB-lite"/>
    </source>
</evidence>
<dbReference type="PROSITE" id="PS50238">
    <property type="entry name" value="RHOGAP"/>
    <property type="match status" value="1"/>
</dbReference>
<dbReference type="InterPro" id="IPR036936">
    <property type="entry name" value="CRIB_dom_sf"/>
</dbReference>
<dbReference type="SUPFAM" id="SSF48350">
    <property type="entry name" value="GTPase activation domain, GAP"/>
    <property type="match status" value="1"/>
</dbReference>
<dbReference type="OMA" id="REQINHG"/>
<name>A0A8T2SI92_CERRI</name>
<dbReference type="InterPro" id="IPR000095">
    <property type="entry name" value="CRIB_dom"/>
</dbReference>
<dbReference type="Pfam" id="PF00786">
    <property type="entry name" value="PBD"/>
    <property type="match status" value="1"/>
</dbReference>
<dbReference type="CDD" id="cd00159">
    <property type="entry name" value="RhoGAP"/>
    <property type="match status" value="1"/>
</dbReference>
<evidence type="ECO:0000256" key="1">
    <source>
        <dbReference type="ARBA" id="ARBA00022468"/>
    </source>
</evidence>
<dbReference type="InterPro" id="IPR000198">
    <property type="entry name" value="RhoGAP_dom"/>
</dbReference>
<evidence type="ECO:0000259" key="3">
    <source>
        <dbReference type="PROSITE" id="PS50108"/>
    </source>
</evidence>
<reference evidence="5" key="1">
    <citation type="submission" date="2021-08" db="EMBL/GenBank/DDBJ databases">
        <title>WGS assembly of Ceratopteris richardii.</title>
        <authorList>
            <person name="Marchant D.B."/>
            <person name="Chen G."/>
            <person name="Jenkins J."/>
            <person name="Shu S."/>
            <person name="Leebens-Mack J."/>
            <person name="Grimwood J."/>
            <person name="Schmutz J."/>
            <person name="Soltis P."/>
            <person name="Soltis D."/>
            <person name="Chen Z.-H."/>
        </authorList>
    </citation>
    <scope>NUCLEOTIDE SEQUENCE</scope>
    <source>
        <strain evidence="5">Whitten #5841</strain>
        <tissue evidence="5">Leaf</tissue>
    </source>
</reference>
<dbReference type="SMART" id="SM00285">
    <property type="entry name" value="PBD"/>
    <property type="match status" value="1"/>
</dbReference>
<dbReference type="EMBL" id="CM035425">
    <property type="protein sequence ID" value="KAH7331468.1"/>
    <property type="molecule type" value="Genomic_DNA"/>
</dbReference>
<evidence type="ECO:0000313" key="6">
    <source>
        <dbReference type="Proteomes" id="UP000825935"/>
    </source>
</evidence>
<dbReference type="Pfam" id="PF00620">
    <property type="entry name" value="RhoGAP"/>
    <property type="match status" value="1"/>
</dbReference>